<proteinExistence type="predicted"/>
<gene>
    <name evidence="1" type="ORF">B5J94_13510</name>
    <name evidence="2" type="ORF">NCTC7911_02044</name>
</gene>
<reference evidence="2 4" key="3">
    <citation type="submission" date="2018-06" db="EMBL/GenBank/DDBJ databases">
        <authorList>
            <consortium name="Pathogen Informatics"/>
            <person name="Doyle S."/>
        </authorList>
    </citation>
    <scope>NUCLEOTIDE SEQUENCE [LARGE SCALE GENOMIC DNA]</scope>
    <source>
        <strain evidence="2 4">NCTC7911</strain>
    </source>
</reference>
<sequence length="90" mass="10800">MAKEDKKDSGRYLDEILKYLLDSHIFEKLILKIRRLWHDPNHTSQTQIQYTSSEPQIIEKPIERTIEVEKIVEKIVTPSWAGKLEQQYQY</sequence>
<evidence type="ECO:0000313" key="4">
    <source>
        <dbReference type="Proteomes" id="UP000254107"/>
    </source>
</evidence>
<evidence type="ECO:0000313" key="3">
    <source>
        <dbReference type="Proteomes" id="UP000191025"/>
    </source>
</evidence>
<dbReference type="Proteomes" id="UP000191025">
    <property type="component" value="Unassembled WGS sequence"/>
</dbReference>
<dbReference type="AlphaFoldDB" id="A0A1V4GKP7"/>
<evidence type="ECO:0000313" key="2">
    <source>
        <dbReference type="EMBL" id="STZ00634.1"/>
    </source>
</evidence>
<organism evidence="1 3">
    <name type="scientific">Moraxella lacunata</name>
    <dbReference type="NCBI Taxonomy" id="477"/>
    <lineage>
        <taxon>Bacteria</taxon>
        <taxon>Pseudomonadati</taxon>
        <taxon>Pseudomonadota</taxon>
        <taxon>Gammaproteobacteria</taxon>
        <taxon>Moraxellales</taxon>
        <taxon>Moraxellaceae</taxon>
        <taxon>Moraxella</taxon>
    </lineage>
</organism>
<dbReference type="EMBL" id="UGQC01000001">
    <property type="protein sequence ID" value="STZ00634.1"/>
    <property type="molecule type" value="Genomic_DNA"/>
</dbReference>
<dbReference type="RefSeq" id="WP_062500582.1">
    <property type="nucleotide sequence ID" value="NZ_MXAN01000128.1"/>
</dbReference>
<protein>
    <submittedName>
        <fullName evidence="1">Uncharacterized protein</fullName>
    </submittedName>
</protein>
<dbReference type="EMBL" id="MXAN01000128">
    <property type="protein sequence ID" value="OPH33194.1"/>
    <property type="molecule type" value="Genomic_DNA"/>
</dbReference>
<reference evidence="3" key="1">
    <citation type="submission" date="2017-03" db="EMBL/GenBank/DDBJ databases">
        <title>Draft genome sequence of Moraxella equi CCUG 4950T type strain.</title>
        <authorList>
            <person name="Salva-Serra F."/>
            <person name="Engstrom-Jakobsson H."/>
            <person name="Thorell K."/>
            <person name="Jaen-Luchoro D."/>
            <person name="Gonzales-Siles L."/>
            <person name="Karlsson R."/>
            <person name="Yazdan S."/>
            <person name="Boulund F."/>
            <person name="Johnning A."/>
            <person name="Engstrand L."/>
            <person name="Kristiansson E."/>
            <person name="Moore E."/>
        </authorList>
    </citation>
    <scope>NUCLEOTIDE SEQUENCE [LARGE SCALE GENOMIC DNA]</scope>
    <source>
        <strain evidence="3">CCUG 4441</strain>
    </source>
</reference>
<keyword evidence="4" id="KW-1185">Reference proteome</keyword>
<accession>A0A1V4GKP7</accession>
<evidence type="ECO:0000313" key="1">
    <source>
        <dbReference type="EMBL" id="OPH33194.1"/>
    </source>
</evidence>
<dbReference type="Proteomes" id="UP000254107">
    <property type="component" value="Unassembled WGS sequence"/>
</dbReference>
<dbReference type="GeneID" id="302270584"/>
<name>A0A1V4GKP7_MORLA</name>
<reference evidence="1" key="2">
    <citation type="submission" date="2017-03" db="EMBL/GenBank/DDBJ databases">
        <authorList>
            <person name="Afonso C.L."/>
            <person name="Miller P.J."/>
            <person name="Scott M.A."/>
            <person name="Spackman E."/>
            <person name="Goraichik I."/>
            <person name="Dimitrov K.M."/>
            <person name="Suarez D.L."/>
            <person name="Swayne D.E."/>
        </authorList>
    </citation>
    <scope>NUCLEOTIDE SEQUENCE</scope>
    <source>
        <strain evidence="1">CCUG 4441</strain>
    </source>
</reference>